<dbReference type="Pfam" id="PF02817">
    <property type="entry name" value="E3_binding"/>
    <property type="match status" value="1"/>
</dbReference>
<dbReference type="InterPro" id="IPR036625">
    <property type="entry name" value="E3-bd_dom_sf"/>
</dbReference>
<feature type="domain" description="Lipoyl-binding" evidence="10">
    <location>
        <begin position="1"/>
        <end position="76"/>
    </location>
</feature>
<dbReference type="SUPFAM" id="SSF51230">
    <property type="entry name" value="Single hybrid motif"/>
    <property type="match status" value="1"/>
</dbReference>
<keyword evidence="5 8" id="KW-0012">Acyltransferase</keyword>
<dbReference type="GO" id="GO:0045254">
    <property type="term" value="C:pyruvate dehydrogenase complex"/>
    <property type="evidence" value="ECO:0007669"/>
    <property type="project" value="UniProtKB-UniRule"/>
</dbReference>
<evidence type="ECO:0000259" key="11">
    <source>
        <dbReference type="PROSITE" id="PS51826"/>
    </source>
</evidence>
<evidence type="ECO:0000256" key="8">
    <source>
        <dbReference type="RuleBase" id="RU361137"/>
    </source>
</evidence>
<comment type="caution">
    <text evidence="12">The sequence shown here is derived from an EMBL/GenBank/DDBJ whole genome shotgun (WGS) entry which is preliminary data.</text>
</comment>
<reference evidence="13" key="1">
    <citation type="journal article" date="2017" name="Genome Announc.">
        <title>Draft Genome Sequence of Terrimicrobium sacchariphilum NM-5T, a Facultative Anaerobic Soil Bacterium of the Class Spartobacteria.</title>
        <authorList>
            <person name="Qiu Y.L."/>
            <person name="Tourlousse D.M."/>
            <person name="Matsuura N."/>
            <person name="Ohashi A."/>
            <person name="Sekiguchi Y."/>
        </authorList>
    </citation>
    <scope>NUCLEOTIDE SEQUENCE [LARGE SCALE GENOMIC DNA]</scope>
    <source>
        <strain evidence="13">NM-5</strain>
    </source>
</reference>
<dbReference type="Pfam" id="PF00198">
    <property type="entry name" value="2-oxoacid_dh"/>
    <property type="match status" value="1"/>
</dbReference>
<dbReference type="PANTHER" id="PTHR23151:SF90">
    <property type="entry name" value="DIHYDROLIPOYLLYSINE-RESIDUE ACETYLTRANSFERASE COMPONENT OF PYRUVATE DEHYDROGENASE COMPLEX, MITOCHONDRIAL-RELATED"/>
    <property type="match status" value="1"/>
</dbReference>
<sequence>MPNVTMPKLSDTMTEGTITRWRKKKGDTVEMGDILAEVETDKATMEMEAFDDGVLHEIFVPDGGKAKVGDPVALILAEGETAESAGKTPAAKNDLTTSGGKEAAPAAAAPAAKAAAGSIDSDSRVKASPLARKIAKEKGISLGSVQGSGPGGRIVVKDLEGASSAPAPAAAAAPAPAAAPAIQATAGASDTKVPLSGMRRTIAERLVASKQQNPHFYLSVEVDAGPLMKLRTELNKANEAAGQPKLTVNDFVLLAISRSAAAHPYVNASWGGDSIIQYASVNISVAVAVDDGLVTPVIRNAAKLSLKEISASVKDLATRARTKKLKPEEYQGGTITVSNLGSYGVEQFYAIVNPPQAAIVAVGAIVKKPVVNAKDEIVVGQRMVVSLSGDHRVVDGAVGAEFLSTLRKLIENPALMLF</sequence>
<dbReference type="STRING" id="690879.TSACC_277"/>
<evidence type="ECO:0000313" key="12">
    <source>
        <dbReference type="EMBL" id="GAT31683.1"/>
    </source>
</evidence>
<dbReference type="InterPro" id="IPR011053">
    <property type="entry name" value="Single_hybrid_motif"/>
</dbReference>
<dbReference type="InterPro" id="IPR023213">
    <property type="entry name" value="CAT-like_dom_sf"/>
</dbReference>
<dbReference type="Gene3D" id="4.10.320.10">
    <property type="entry name" value="E3-binding domain"/>
    <property type="match status" value="1"/>
</dbReference>
<comment type="catalytic activity">
    <reaction evidence="7 8">
        <text>N(6)-[(R)-dihydrolipoyl]-L-lysyl-[protein] + acetyl-CoA = N(6)-[(R)-S(8)-acetyldihydrolipoyl]-L-lysyl-[protein] + CoA</text>
        <dbReference type="Rhea" id="RHEA:17017"/>
        <dbReference type="Rhea" id="RHEA-COMP:10475"/>
        <dbReference type="Rhea" id="RHEA-COMP:10478"/>
        <dbReference type="ChEBI" id="CHEBI:57287"/>
        <dbReference type="ChEBI" id="CHEBI:57288"/>
        <dbReference type="ChEBI" id="CHEBI:83100"/>
        <dbReference type="ChEBI" id="CHEBI:83111"/>
        <dbReference type="EC" id="2.3.1.12"/>
    </reaction>
</comment>
<evidence type="ECO:0000256" key="2">
    <source>
        <dbReference type="ARBA" id="ARBA00011484"/>
    </source>
</evidence>
<dbReference type="FunFam" id="2.40.50.100:FF:000010">
    <property type="entry name" value="Acetyltransferase component of pyruvate dehydrogenase complex"/>
    <property type="match status" value="1"/>
</dbReference>
<comment type="function">
    <text evidence="6">The pyruvate dehydrogenase complex catalyzes the overall conversion of pyruvate to acetyl-CoA and CO(2). It contains multiple copies of three enzymatic components: pyruvate dehydrogenase (E1), dihydrolipoamide acetyltransferase (E2) and lipoamide dehydrogenase (E3).</text>
</comment>
<dbReference type="FunFam" id="3.30.559.10:FF:000007">
    <property type="entry name" value="Dihydrolipoamide acetyltransferase component of pyruvate dehydrogenase complex"/>
    <property type="match status" value="1"/>
</dbReference>
<dbReference type="InterPro" id="IPR045257">
    <property type="entry name" value="E2/Pdx1"/>
</dbReference>
<dbReference type="Pfam" id="PF00364">
    <property type="entry name" value="Biotin_lipoyl"/>
    <property type="match status" value="1"/>
</dbReference>
<evidence type="ECO:0000256" key="9">
    <source>
        <dbReference type="SAM" id="MobiDB-lite"/>
    </source>
</evidence>
<dbReference type="Gene3D" id="2.40.50.100">
    <property type="match status" value="1"/>
</dbReference>
<dbReference type="InterPro" id="IPR003016">
    <property type="entry name" value="2-oxoA_DH_lipoyl-BS"/>
</dbReference>
<dbReference type="RefSeq" id="WP_075077569.1">
    <property type="nucleotide sequence ID" value="NZ_BDCO01000002.1"/>
</dbReference>
<dbReference type="AlphaFoldDB" id="A0A146G2G7"/>
<accession>A0A146G2G7</accession>
<dbReference type="InterPro" id="IPR006257">
    <property type="entry name" value="LAT1"/>
</dbReference>
<dbReference type="PROSITE" id="PS00189">
    <property type="entry name" value="LIPOYL"/>
    <property type="match status" value="1"/>
</dbReference>
<keyword evidence="13" id="KW-1185">Reference proteome</keyword>
<dbReference type="SUPFAM" id="SSF47005">
    <property type="entry name" value="Peripheral subunit-binding domain of 2-oxo acid dehydrogenase complex"/>
    <property type="match status" value="1"/>
</dbReference>
<dbReference type="GO" id="GO:0006086">
    <property type="term" value="P:pyruvate decarboxylation to acetyl-CoA"/>
    <property type="evidence" value="ECO:0007669"/>
    <property type="project" value="InterPro"/>
</dbReference>
<dbReference type="InterPro" id="IPR004167">
    <property type="entry name" value="PSBD"/>
</dbReference>
<protein>
    <recommendedName>
        <fullName evidence="8">Acetyltransferase component of pyruvate dehydrogenase complex</fullName>
        <ecNumber evidence="8">2.3.1.12</ecNumber>
    </recommendedName>
</protein>
<dbReference type="InterPro" id="IPR000089">
    <property type="entry name" value="Biotin_lipoyl"/>
</dbReference>
<evidence type="ECO:0000256" key="3">
    <source>
        <dbReference type="ARBA" id="ARBA00022679"/>
    </source>
</evidence>
<dbReference type="OrthoDB" id="9805770at2"/>
<evidence type="ECO:0000259" key="10">
    <source>
        <dbReference type="PROSITE" id="PS50968"/>
    </source>
</evidence>
<dbReference type="PROSITE" id="PS51826">
    <property type="entry name" value="PSBD"/>
    <property type="match status" value="1"/>
</dbReference>
<organism evidence="12 13">
    <name type="scientific">Terrimicrobium sacchariphilum</name>
    <dbReference type="NCBI Taxonomy" id="690879"/>
    <lineage>
        <taxon>Bacteria</taxon>
        <taxon>Pseudomonadati</taxon>
        <taxon>Verrucomicrobiota</taxon>
        <taxon>Terrimicrobiia</taxon>
        <taxon>Terrimicrobiales</taxon>
        <taxon>Terrimicrobiaceae</taxon>
        <taxon>Terrimicrobium</taxon>
    </lineage>
</organism>
<dbReference type="CDD" id="cd06849">
    <property type="entry name" value="lipoyl_domain"/>
    <property type="match status" value="1"/>
</dbReference>
<keyword evidence="4 8" id="KW-0450">Lipoyl</keyword>
<dbReference type="PROSITE" id="PS50968">
    <property type="entry name" value="BIOTINYL_LIPOYL"/>
    <property type="match status" value="1"/>
</dbReference>
<dbReference type="PANTHER" id="PTHR23151">
    <property type="entry name" value="DIHYDROLIPOAMIDE ACETYL/SUCCINYL-TRANSFERASE-RELATED"/>
    <property type="match status" value="1"/>
</dbReference>
<dbReference type="SUPFAM" id="SSF52777">
    <property type="entry name" value="CoA-dependent acyltransferases"/>
    <property type="match status" value="1"/>
</dbReference>
<name>A0A146G2G7_TERSA</name>
<dbReference type="InterPro" id="IPR001078">
    <property type="entry name" value="2-oxoacid_DH_actylTfrase"/>
</dbReference>
<gene>
    <name evidence="12" type="ORF">TSACC_277</name>
</gene>
<feature type="domain" description="Peripheral subunit-binding (PSBD)" evidence="11">
    <location>
        <begin position="126"/>
        <end position="163"/>
    </location>
</feature>
<dbReference type="Proteomes" id="UP000076023">
    <property type="component" value="Unassembled WGS sequence"/>
</dbReference>
<dbReference type="InParanoid" id="A0A146G2G7"/>
<dbReference type="NCBIfam" id="TIGR01349">
    <property type="entry name" value="PDHac_trf_mito"/>
    <property type="match status" value="1"/>
</dbReference>
<dbReference type="EMBL" id="BDCO01000002">
    <property type="protein sequence ID" value="GAT31683.1"/>
    <property type="molecule type" value="Genomic_DNA"/>
</dbReference>
<keyword evidence="3 8" id="KW-0808">Transferase</keyword>
<evidence type="ECO:0000256" key="1">
    <source>
        <dbReference type="ARBA" id="ARBA00007317"/>
    </source>
</evidence>
<evidence type="ECO:0000256" key="6">
    <source>
        <dbReference type="ARBA" id="ARBA00025211"/>
    </source>
</evidence>
<evidence type="ECO:0000256" key="4">
    <source>
        <dbReference type="ARBA" id="ARBA00022823"/>
    </source>
</evidence>
<comment type="similarity">
    <text evidence="1 8">Belongs to the 2-oxoacid dehydrogenase family.</text>
</comment>
<dbReference type="Gene3D" id="3.30.559.10">
    <property type="entry name" value="Chloramphenicol acetyltransferase-like domain"/>
    <property type="match status" value="1"/>
</dbReference>
<feature type="region of interest" description="Disordered" evidence="9">
    <location>
        <begin position="82"/>
        <end position="106"/>
    </location>
</feature>
<evidence type="ECO:0000313" key="13">
    <source>
        <dbReference type="Proteomes" id="UP000076023"/>
    </source>
</evidence>
<evidence type="ECO:0000256" key="7">
    <source>
        <dbReference type="ARBA" id="ARBA00048370"/>
    </source>
</evidence>
<dbReference type="GO" id="GO:0004742">
    <property type="term" value="F:dihydrolipoyllysine-residue acetyltransferase activity"/>
    <property type="evidence" value="ECO:0007669"/>
    <property type="project" value="UniProtKB-UniRule"/>
</dbReference>
<keyword evidence="12" id="KW-0670">Pyruvate</keyword>
<comment type="cofactor">
    <cofactor evidence="8">
        <name>(R)-lipoate</name>
        <dbReference type="ChEBI" id="CHEBI:83088"/>
    </cofactor>
    <text evidence="8">Binds 1 lipoyl cofactor covalently.</text>
</comment>
<comment type="subunit">
    <text evidence="2">Forms a 24-polypeptide structural core with octahedral symmetry.</text>
</comment>
<evidence type="ECO:0000256" key="5">
    <source>
        <dbReference type="ARBA" id="ARBA00023315"/>
    </source>
</evidence>
<proteinExistence type="inferred from homology"/>
<dbReference type="EC" id="2.3.1.12" evidence="8"/>